<dbReference type="EMBL" id="JAGGLV010000012">
    <property type="protein sequence ID" value="MBP2113627.1"/>
    <property type="molecule type" value="Genomic_DNA"/>
</dbReference>
<reference evidence="2 3" key="1">
    <citation type="submission" date="2021-03" db="EMBL/GenBank/DDBJ databases">
        <title>Genomic Encyclopedia of Type Strains, Phase IV (KMG-IV): sequencing the most valuable type-strain genomes for metagenomic binning, comparative biology and taxonomic classification.</title>
        <authorList>
            <person name="Goeker M."/>
        </authorList>
    </citation>
    <scope>NUCLEOTIDE SEQUENCE [LARGE SCALE GENOMIC DNA]</scope>
    <source>
        <strain evidence="2 3">DSM 101953</strain>
    </source>
</reference>
<feature type="chain" id="PRO_5046543785" evidence="1">
    <location>
        <begin position="26"/>
        <end position="449"/>
    </location>
</feature>
<feature type="signal peptide" evidence="1">
    <location>
        <begin position="1"/>
        <end position="25"/>
    </location>
</feature>
<keyword evidence="3" id="KW-1185">Reference proteome</keyword>
<accession>A0ABS4NU86</accession>
<dbReference type="CDD" id="cd13585">
    <property type="entry name" value="PBP2_TMBP_like"/>
    <property type="match status" value="1"/>
</dbReference>
<keyword evidence="1" id="KW-0732">Signal</keyword>
<name>A0ABS4NU86_9BACL</name>
<sequence length="449" mass="49953">MSKVKRNLFIAVPLLSLLVSGCGGAGNAEKEPAATGTGTDAEQAVTIKLSNWYAKKMDNWDIVIAEFEKQHPNIKVEFASAEDNNSNEYYKKLDLAVAGGDDLDILMFSNMTFLSQRAGLGMIQPLDDYLAKDGINFKDEYTADTSIDGKIYGLPGKSSQGLVIINEDHLKEAGLELPKDWTWDQYMEYSKAMTKKNGDKTRYGTYFHSWIQYGYVVQNFGQPVNANLTTDDGKTANIDNPFMRKSLELRLRGESEGSATPYSEVVSQKLNYRPQYFNQDTSMLVTGTFLIPETGGTDTIPASFKTVFAPLPKMKAEDPMSSNVSGDVLSIYSKSKHKDEAYTFIRWFSTEGIVLQGKNIPSWKKADLNDVVDRIIAGSKTPEMIDKASLLYVLENTKSTTAATAVPYHAELEKVLLEEFDKMMLSGQSIDDTIQHAQTKIQKIIDSKS</sequence>
<keyword evidence="2" id="KW-0762">Sugar transport</keyword>
<dbReference type="InterPro" id="IPR006059">
    <property type="entry name" value="SBP"/>
</dbReference>
<dbReference type="Proteomes" id="UP000773462">
    <property type="component" value="Unassembled WGS sequence"/>
</dbReference>
<evidence type="ECO:0000256" key="1">
    <source>
        <dbReference type="SAM" id="SignalP"/>
    </source>
</evidence>
<dbReference type="SUPFAM" id="SSF53850">
    <property type="entry name" value="Periplasmic binding protein-like II"/>
    <property type="match status" value="1"/>
</dbReference>
<dbReference type="PROSITE" id="PS51257">
    <property type="entry name" value="PROKAR_LIPOPROTEIN"/>
    <property type="match status" value="1"/>
</dbReference>
<dbReference type="RefSeq" id="WP_209875754.1">
    <property type="nucleotide sequence ID" value="NZ_JAGGLV010000012.1"/>
</dbReference>
<evidence type="ECO:0000313" key="2">
    <source>
        <dbReference type="EMBL" id="MBP2113627.1"/>
    </source>
</evidence>
<gene>
    <name evidence="2" type="ORF">J2Z70_003788</name>
</gene>
<dbReference type="PANTHER" id="PTHR43649:SF12">
    <property type="entry name" value="DIACETYLCHITOBIOSE BINDING PROTEIN DASA"/>
    <property type="match status" value="1"/>
</dbReference>
<dbReference type="Gene3D" id="3.40.190.10">
    <property type="entry name" value="Periplasmic binding protein-like II"/>
    <property type="match status" value="1"/>
</dbReference>
<dbReference type="PANTHER" id="PTHR43649">
    <property type="entry name" value="ARABINOSE-BINDING PROTEIN-RELATED"/>
    <property type="match status" value="1"/>
</dbReference>
<comment type="caution">
    <text evidence="2">The sequence shown here is derived from an EMBL/GenBank/DDBJ whole genome shotgun (WGS) entry which is preliminary data.</text>
</comment>
<protein>
    <submittedName>
        <fullName evidence="2">Multiple sugar transport system substrate-binding protein</fullName>
    </submittedName>
</protein>
<dbReference type="Pfam" id="PF01547">
    <property type="entry name" value="SBP_bac_1"/>
    <property type="match status" value="1"/>
</dbReference>
<dbReference type="InterPro" id="IPR050490">
    <property type="entry name" value="Bact_solute-bd_prot1"/>
</dbReference>
<organism evidence="2 3">
    <name type="scientific">Paenibacillus silagei</name>
    <dbReference type="NCBI Taxonomy" id="1670801"/>
    <lineage>
        <taxon>Bacteria</taxon>
        <taxon>Bacillati</taxon>
        <taxon>Bacillota</taxon>
        <taxon>Bacilli</taxon>
        <taxon>Bacillales</taxon>
        <taxon>Paenibacillaceae</taxon>
        <taxon>Paenibacillus</taxon>
    </lineage>
</organism>
<evidence type="ECO:0000313" key="3">
    <source>
        <dbReference type="Proteomes" id="UP000773462"/>
    </source>
</evidence>
<proteinExistence type="predicted"/>
<keyword evidence="2" id="KW-0813">Transport</keyword>